<dbReference type="PROSITE" id="PS51253">
    <property type="entry name" value="HTH_CENPB"/>
    <property type="match status" value="1"/>
</dbReference>
<name>A0A8H6I2F9_9AGAR</name>
<evidence type="ECO:0000259" key="3">
    <source>
        <dbReference type="PROSITE" id="PS51253"/>
    </source>
</evidence>
<evidence type="ECO:0000256" key="2">
    <source>
        <dbReference type="SAM" id="MobiDB-lite"/>
    </source>
</evidence>
<dbReference type="InterPro" id="IPR050863">
    <property type="entry name" value="CenT-Element_Derived"/>
</dbReference>
<feature type="compositionally biased region" description="Polar residues" evidence="2">
    <location>
        <begin position="54"/>
        <end position="66"/>
    </location>
</feature>
<dbReference type="PANTHER" id="PTHR19303">
    <property type="entry name" value="TRANSPOSON"/>
    <property type="match status" value="1"/>
</dbReference>
<feature type="compositionally biased region" description="Polar residues" evidence="2">
    <location>
        <begin position="83"/>
        <end position="93"/>
    </location>
</feature>
<sequence>MQAIAEPVYSCYRTDYRAADRCASSAVLSASDEWIYPNYTVSPQAAYSRVTLPSMYSQQRPPDQNYPSPSPSVPSPGPRMSPTQLEYSSQSTPSTPPGADFSSSRDAQLGPVRHPRTRQLSLSYKQSHGRRHSVSDPQIGECDLDDTSRPQSPHDAYRPELVHPGAGLSLSIPLANMDATAQMNSPYQPPTPASLSSHSNSHSHSQSPYPYTNDYRGSTSYDGRPPSPAPSSGSGSDLPPMLPHGQRPIKKHTKKKLDAFEKKKICMYHLKHQNARQEDIAEQFGIERSTVSKILKAKNQWLNVDDNAEVVSKNRPSKFPELEGVMRKFLQECIDKDINITDSLIRNRALDVAKSQSITEDRFKASAGWIENFKHRHGIRSGKWHNGVKTADQVLPTTPQYTYPRGYTISEISPNNQYGPQPKVPEDDDDDVCRNPYGEPIPPFERRFGDFWAERRPRDTSPSRDIVAYHAAGEHHVPGVTYVPGETLPIPTAEEAMEGFGTFWRWLQAESPIEEMFTPKESQFITTIATALFQRGNGMPFTRS</sequence>
<protein>
    <submittedName>
        <fullName evidence="4">Centromere binding protein B</fullName>
    </submittedName>
</protein>
<dbReference type="Proteomes" id="UP000521943">
    <property type="component" value="Unassembled WGS sequence"/>
</dbReference>
<feature type="domain" description="HTH CENPB-type" evidence="3">
    <location>
        <begin position="310"/>
        <end position="383"/>
    </location>
</feature>
<feature type="region of interest" description="Disordered" evidence="2">
    <location>
        <begin position="181"/>
        <end position="255"/>
    </location>
</feature>
<evidence type="ECO:0000313" key="4">
    <source>
        <dbReference type="EMBL" id="KAF6757466.1"/>
    </source>
</evidence>
<feature type="compositionally biased region" description="Pro residues" evidence="2">
    <location>
        <begin position="68"/>
        <end position="79"/>
    </location>
</feature>
<accession>A0A8H6I2F9</accession>
<dbReference type="PANTHER" id="PTHR19303:SF70">
    <property type="entry name" value="HTH CENPB-TYPE DOMAIN-CONTAINING PROTEIN"/>
    <property type="match status" value="1"/>
</dbReference>
<feature type="compositionally biased region" description="Low complexity" evidence="2">
    <location>
        <begin position="194"/>
        <end position="207"/>
    </location>
</feature>
<dbReference type="GO" id="GO:0005634">
    <property type="term" value="C:nucleus"/>
    <property type="evidence" value="ECO:0007669"/>
    <property type="project" value="TreeGrafter"/>
</dbReference>
<dbReference type="OrthoDB" id="9909311at2759"/>
<dbReference type="Pfam" id="PF03221">
    <property type="entry name" value="HTH_Tnp_Tc5"/>
    <property type="match status" value="1"/>
</dbReference>
<evidence type="ECO:0000256" key="1">
    <source>
        <dbReference type="ARBA" id="ARBA00023125"/>
    </source>
</evidence>
<evidence type="ECO:0000313" key="5">
    <source>
        <dbReference type="Proteomes" id="UP000521943"/>
    </source>
</evidence>
<comment type="caution">
    <text evidence="4">The sequence shown here is derived from an EMBL/GenBank/DDBJ whole genome shotgun (WGS) entry which is preliminary data.</text>
</comment>
<keyword evidence="1" id="KW-0238">DNA-binding</keyword>
<organism evidence="4 5">
    <name type="scientific">Ephemerocybe angulata</name>
    <dbReference type="NCBI Taxonomy" id="980116"/>
    <lineage>
        <taxon>Eukaryota</taxon>
        <taxon>Fungi</taxon>
        <taxon>Dikarya</taxon>
        <taxon>Basidiomycota</taxon>
        <taxon>Agaricomycotina</taxon>
        <taxon>Agaricomycetes</taxon>
        <taxon>Agaricomycetidae</taxon>
        <taxon>Agaricales</taxon>
        <taxon>Agaricineae</taxon>
        <taxon>Psathyrellaceae</taxon>
        <taxon>Ephemerocybe</taxon>
    </lineage>
</organism>
<keyword evidence="5" id="KW-1185">Reference proteome</keyword>
<dbReference type="Gene3D" id="1.10.10.60">
    <property type="entry name" value="Homeodomain-like"/>
    <property type="match status" value="2"/>
</dbReference>
<gene>
    <name evidence="4" type="ORF">DFP72DRAFT_1065764</name>
</gene>
<dbReference type="SMART" id="SM00674">
    <property type="entry name" value="CENPB"/>
    <property type="match status" value="1"/>
</dbReference>
<reference evidence="4 5" key="1">
    <citation type="submission" date="2020-07" db="EMBL/GenBank/DDBJ databases">
        <title>Comparative genomics of pyrophilous fungi reveals a link between fire events and developmental genes.</title>
        <authorList>
            <consortium name="DOE Joint Genome Institute"/>
            <person name="Steindorff A.S."/>
            <person name="Carver A."/>
            <person name="Calhoun S."/>
            <person name="Stillman K."/>
            <person name="Liu H."/>
            <person name="Lipzen A."/>
            <person name="Pangilinan J."/>
            <person name="Labutti K."/>
            <person name="Bruns T.D."/>
            <person name="Grigoriev I.V."/>
        </authorList>
    </citation>
    <scope>NUCLEOTIDE SEQUENCE [LARGE SCALE GENOMIC DNA]</scope>
    <source>
        <strain evidence="4 5">CBS 144469</strain>
    </source>
</reference>
<dbReference type="EMBL" id="JACGCI010000022">
    <property type="protein sequence ID" value="KAF6757466.1"/>
    <property type="molecule type" value="Genomic_DNA"/>
</dbReference>
<feature type="compositionally biased region" description="Low complexity" evidence="2">
    <location>
        <begin position="230"/>
        <end position="239"/>
    </location>
</feature>
<dbReference type="SUPFAM" id="SSF46689">
    <property type="entry name" value="Homeodomain-like"/>
    <property type="match status" value="2"/>
</dbReference>
<dbReference type="InterPro" id="IPR006600">
    <property type="entry name" value="HTH_CenpB_DNA-bd_dom"/>
</dbReference>
<dbReference type="AlphaFoldDB" id="A0A8H6I2F9"/>
<proteinExistence type="predicted"/>
<dbReference type="GO" id="GO:0003677">
    <property type="term" value="F:DNA binding"/>
    <property type="evidence" value="ECO:0007669"/>
    <property type="project" value="UniProtKB-KW"/>
</dbReference>
<dbReference type="InterPro" id="IPR009057">
    <property type="entry name" value="Homeodomain-like_sf"/>
</dbReference>
<feature type="region of interest" description="Disordered" evidence="2">
    <location>
        <begin position="52"/>
        <end position="163"/>
    </location>
</feature>